<reference evidence="1" key="2">
    <citation type="submission" date="2005-01" db="EMBL/GenBank/DDBJ databases">
        <title>Method for engineering strand-specific, sequence-specific, DNA-nicking enzymes.</title>
        <authorList>
            <person name="Heiter D.F."/>
            <person name="Lunnen K.D."/>
            <person name="Wilson G.G."/>
        </authorList>
    </citation>
    <scope>NUCLEOTIDE SEQUENCE</scope>
    <source>
        <strain evidence="1">C</strain>
    </source>
</reference>
<dbReference type="REBASE" id="3098">
    <property type="entry name" value="BbvCI"/>
</dbReference>
<dbReference type="PDB" id="6MAF">
    <property type="method" value="X-ray"/>
    <property type="resolution" value="3.79 A"/>
    <property type="chains" value="C/D=1-285"/>
</dbReference>
<dbReference type="InterPro" id="IPR018577">
    <property type="entry name" value="Restrct_endonuc_II_Bpu10I"/>
</dbReference>
<dbReference type="AlphaFoldDB" id="Q5D6Y4"/>
<dbReference type="PDBsum" id="6MAG"/>
<evidence type="ECO:0000313" key="1">
    <source>
        <dbReference type="EMBL" id="AAX14653.1"/>
    </source>
</evidence>
<dbReference type="Pfam" id="PF09549">
    <property type="entry name" value="RE_Bpu10I"/>
    <property type="match status" value="1"/>
</dbReference>
<dbReference type="GO" id="GO:0004519">
    <property type="term" value="F:endonuclease activity"/>
    <property type="evidence" value="ECO:0007669"/>
    <property type="project" value="UniProtKB-KW"/>
</dbReference>
<dbReference type="BRENDA" id="3.1.21.4">
    <property type="organism ID" value="638"/>
</dbReference>
<keyword evidence="1" id="KW-0540">Nuclease</keyword>
<dbReference type="PDB" id="6MAG">
    <property type="method" value="X-ray"/>
    <property type="resolution" value="2.07 A"/>
    <property type="chains" value="A/B/C=1-285"/>
</dbReference>
<sequence>MFNQFNPLVYTHGGKLERKSKKDKTASKVFEEFGVMEAYNCWKEASLCIQQRDKDSVLKLVAALNTYKDAVEPIFDSRLNSAQEVLQPSILEEFFEYLFSRIDSIVGVNIPIRHPAKGYLSLSFNPHNIETLIQSPEYTVRAKDHDFIIGGSAKLTIQGHGGEGETTNIVVPAVAIECKRYLERNMLDECAGTAERLKRATPYCLYFVVAEYLKLDDGAPELTEIDEIYILRHQRNSERNKPGFKPNPIDGELIWDLYQEVMNHLGKIWWDPNSALQRGKVFNRP</sequence>
<evidence type="ECO:0007829" key="2">
    <source>
        <dbReference type="PDB" id="6EG7"/>
    </source>
</evidence>
<name>Q5D6Y4_BREBE</name>
<accession>Q5D6Y4</accession>
<dbReference type="SMR" id="Q5D6Y4"/>
<reference evidence="1" key="1">
    <citation type="journal article" date="2005" name="J. Mol. Biol.">
        <title>Site-specific DNA-nicking mutants of the heterodimeric restriction endonuclease R.BbvCI.</title>
        <authorList>
            <person name="Heiter D.F."/>
            <person name="Lunnen K.D."/>
            <person name="Wilson G.G."/>
        </authorList>
    </citation>
    <scope>NUCLEOTIDE SEQUENCE</scope>
    <source>
        <strain evidence="1">C</strain>
    </source>
</reference>
<dbReference type="PDB" id="6M9G">
    <property type="method" value="X-ray"/>
    <property type="resolution" value="2.35 A"/>
    <property type="chains" value="A/B=1-285"/>
</dbReference>
<proteinExistence type="evidence at protein level"/>
<dbReference type="EMBL" id="AY873917">
    <property type="protein sequence ID" value="AAX14653.1"/>
    <property type="molecule type" value="Genomic_DNA"/>
</dbReference>
<keyword evidence="1" id="KW-0255">Endonuclease</keyword>
<reference evidence="2 3" key="3">
    <citation type="journal article" date="2019" name="Nucleic Acids Res.">
        <title>Structure, subunit organization and behavior of the asymmetric Type IIT restriction endonuclease BbvCI.</title>
        <authorList>
            <person name="Shen B.W."/>
            <person name="Doyle L."/>
            <person name="Bradley P."/>
            <person name="Heiter D.F."/>
            <person name="Lunnen K.D."/>
            <person name="Wilson G.G."/>
            <person name="Stoddard B.L."/>
        </authorList>
    </citation>
    <scope>X-RAY CRYSTALLOGRAPHY (2.07 ANGSTROMS)</scope>
</reference>
<keyword evidence="1" id="KW-0378">Hydrolase</keyword>
<dbReference type="PDB" id="6EG7">
    <property type="method" value="X-ray"/>
    <property type="resolution" value="3.00 A"/>
    <property type="chains" value="A/B=1-285"/>
</dbReference>
<protein>
    <submittedName>
        <fullName evidence="1">BbvCI endonuclease subunit 2</fullName>
    </submittedName>
</protein>
<dbReference type="PDBsum" id="6EG7"/>
<keyword evidence="2 3" id="KW-0002">3D-structure</keyword>
<dbReference type="PRO" id="PR:Q5D6Y4"/>
<evidence type="ECO:0007829" key="3">
    <source>
        <dbReference type="PDB" id="6M9G"/>
    </source>
</evidence>
<dbReference type="PDBsum" id="6M9G"/>
<organism evidence="1">
    <name type="scientific">Brevibacillus brevis</name>
    <name type="common">Bacillus brevis</name>
    <dbReference type="NCBI Taxonomy" id="1393"/>
    <lineage>
        <taxon>Bacteria</taxon>
        <taxon>Bacillati</taxon>
        <taxon>Bacillota</taxon>
        <taxon>Bacilli</taxon>
        <taxon>Bacillales</taxon>
        <taxon>Paenibacillaceae</taxon>
        <taxon>Brevibacillus</taxon>
    </lineage>
</organism>
<dbReference type="PDBsum" id="6MAF"/>
<gene>
    <name evidence="1" type="primary">bbvCIR-2</name>
</gene>